<keyword evidence="3" id="KW-1185">Reference proteome</keyword>
<sequence length="170" mass="18719">MDKASFYSLVFALPITLALAAFYATRWGAAALKLGFSQTTCSLPTFLVVLFGGVVMHEALHGLTWAFFGRKPLRTIKFGFQWKTLTPYAHSREPLEINAYRLGTGMPGFVLGILPWLMALLTGTHWLAAFGLFFTLVAGGDMLILWLTRHVKAGRRVADHPTEAGCSVLD</sequence>
<comment type="caution">
    <text evidence="2">The sequence shown here is derived from an EMBL/GenBank/DDBJ whole genome shotgun (WGS) entry which is preliminary data.</text>
</comment>
<dbReference type="Proteomes" id="UP001500936">
    <property type="component" value="Unassembled WGS sequence"/>
</dbReference>
<protein>
    <recommendedName>
        <fullName evidence="4">Zincin peptidase</fullName>
    </recommendedName>
</protein>
<evidence type="ECO:0000313" key="3">
    <source>
        <dbReference type="Proteomes" id="UP001500936"/>
    </source>
</evidence>
<name>A0ABP8KHC8_9BACT</name>
<feature type="transmembrane region" description="Helical" evidence="1">
    <location>
        <begin position="44"/>
        <end position="68"/>
    </location>
</feature>
<proteinExistence type="predicted"/>
<evidence type="ECO:0000256" key="1">
    <source>
        <dbReference type="SAM" id="Phobius"/>
    </source>
</evidence>
<evidence type="ECO:0000313" key="2">
    <source>
        <dbReference type="EMBL" id="GAA4406514.1"/>
    </source>
</evidence>
<feature type="transmembrane region" description="Helical" evidence="1">
    <location>
        <begin position="125"/>
        <end position="147"/>
    </location>
</feature>
<keyword evidence="1" id="KW-0812">Transmembrane</keyword>
<organism evidence="2 3">
    <name type="scientific">Nibrella viscosa</name>
    <dbReference type="NCBI Taxonomy" id="1084524"/>
    <lineage>
        <taxon>Bacteria</taxon>
        <taxon>Pseudomonadati</taxon>
        <taxon>Bacteroidota</taxon>
        <taxon>Cytophagia</taxon>
        <taxon>Cytophagales</taxon>
        <taxon>Spirosomataceae</taxon>
        <taxon>Nibrella</taxon>
    </lineage>
</organism>
<keyword evidence="1" id="KW-1133">Transmembrane helix</keyword>
<gene>
    <name evidence="2" type="ORF">GCM10023187_26040</name>
</gene>
<dbReference type="EMBL" id="BAABHB010000004">
    <property type="protein sequence ID" value="GAA4406514.1"/>
    <property type="molecule type" value="Genomic_DNA"/>
</dbReference>
<dbReference type="Pfam" id="PF11667">
    <property type="entry name" value="DUF3267"/>
    <property type="match status" value="1"/>
</dbReference>
<keyword evidence="1" id="KW-0472">Membrane</keyword>
<dbReference type="InterPro" id="IPR021683">
    <property type="entry name" value="DUF3267"/>
</dbReference>
<reference evidence="3" key="1">
    <citation type="journal article" date="2019" name="Int. J. Syst. Evol. Microbiol.">
        <title>The Global Catalogue of Microorganisms (GCM) 10K type strain sequencing project: providing services to taxonomists for standard genome sequencing and annotation.</title>
        <authorList>
            <consortium name="The Broad Institute Genomics Platform"/>
            <consortium name="The Broad Institute Genome Sequencing Center for Infectious Disease"/>
            <person name="Wu L."/>
            <person name="Ma J."/>
        </authorList>
    </citation>
    <scope>NUCLEOTIDE SEQUENCE [LARGE SCALE GENOMIC DNA]</scope>
    <source>
        <strain evidence="3">JCM 17925</strain>
    </source>
</reference>
<evidence type="ECO:0008006" key="4">
    <source>
        <dbReference type="Google" id="ProtNLM"/>
    </source>
</evidence>
<feature type="transmembrane region" description="Helical" evidence="1">
    <location>
        <begin position="99"/>
        <end position="119"/>
    </location>
</feature>
<accession>A0ABP8KHC8</accession>